<comment type="caution">
    <text evidence="1">The sequence shown here is derived from an EMBL/GenBank/DDBJ whole genome shotgun (WGS) entry which is preliminary data.</text>
</comment>
<evidence type="ECO:0000313" key="2">
    <source>
        <dbReference type="Proteomes" id="UP000298216"/>
    </source>
</evidence>
<dbReference type="AlphaFoldDB" id="A0A4Y9RY08"/>
<dbReference type="Proteomes" id="UP000298216">
    <property type="component" value="Unassembled WGS sequence"/>
</dbReference>
<protein>
    <submittedName>
        <fullName evidence="1">Nuclease</fullName>
    </submittedName>
</protein>
<dbReference type="OrthoDB" id="9805504at2"/>
<gene>
    <name evidence="1" type="ORF">EGY25_08880</name>
</gene>
<sequence>MFATVGLSLLAVSAVRADPCEGRLPTRPGEVFAGTVRYVGDGDSLCVGRTADANEWIEVRLADFDAPELRERDGRRGHEILTRLARGRQVSCVATGGRGGRVISHDRVIATCRLNGQNLGNLLRSRGAPQGGN</sequence>
<proteinExistence type="predicted"/>
<organism evidence="1 2">
    <name type="scientific">Brevundimonas intermedia</name>
    <dbReference type="NCBI Taxonomy" id="74315"/>
    <lineage>
        <taxon>Bacteria</taxon>
        <taxon>Pseudomonadati</taxon>
        <taxon>Pseudomonadota</taxon>
        <taxon>Alphaproteobacteria</taxon>
        <taxon>Caulobacterales</taxon>
        <taxon>Caulobacteraceae</taxon>
        <taxon>Brevundimonas</taxon>
    </lineage>
</organism>
<evidence type="ECO:0000313" key="1">
    <source>
        <dbReference type="EMBL" id="TFW13111.1"/>
    </source>
</evidence>
<dbReference type="InterPro" id="IPR035437">
    <property type="entry name" value="SNase_OB-fold_sf"/>
</dbReference>
<name>A0A4Y9RY08_9CAUL</name>
<accession>A0A4Y9RY08</accession>
<dbReference type="Gene3D" id="2.40.50.90">
    <property type="match status" value="1"/>
</dbReference>
<dbReference type="SUPFAM" id="SSF50199">
    <property type="entry name" value="Staphylococcal nuclease"/>
    <property type="match status" value="1"/>
</dbReference>
<keyword evidence="2" id="KW-1185">Reference proteome</keyword>
<dbReference type="EMBL" id="SPVH01000006">
    <property type="protein sequence ID" value="TFW13111.1"/>
    <property type="molecule type" value="Genomic_DNA"/>
</dbReference>
<reference evidence="1 2" key="1">
    <citation type="submission" date="2019-03" db="EMBL/GenBank/DDBJ databases">
        <title>Draft genome of Brevundimonas sp. a heavy metal resistant soil bacteria.</title>
        <authorList>
            <person name="Soto J."/>
        </authorList>
    </citation>
    <scope>NUCLEOTIDE SEQUENCE [LARGE SCALE GENOMIC DNA]</scope>
    <source>
        <strain evidence="1 2">B-10</strain>
    </source>
</reference>